<dbReference type="GO" id="GO:0016020">
    <property type="term" value="C:membrane"/>
    <property type="evidence" value="ECO:0007669"/>
    <property type="project" value="UniProtKB-SubCell"/>
</dbReference>
<reference evidence="6" key="1">
    <citation type="journal article" date="2023" name="Insect Mol. Biol.">
        <title>Genome sequencing provides insights into the evolution of gene families encoding plant cell wall-degrading enzymes in longhorned beetles.</title>
        <authorList>
            <person name="Shin N.R."/>
            <person name="Okamura Y."/>
            <person name="Kirsch R."/>
            <person name="Pauchet Y."/>
        </authorList>
    </citation>
    <scope>NUCLEOTIDE SEQUENCE</scope>
    <source>
        <strain evidence="6">AMC_N1</strain>
    </source>
</reference>
<protein>
    <submittedName>
        <fullName evidence="6">Uncharacterized protein</fullName>
    </submittedName>
</protein>
<feature type="transmembrane region" description="Helical" evidence="5">
    <location>
        <begin position="12"/>
        <end position="31"/>
    </location>
</feature>
<sequence length="126" mass="14425">MSGGKRLHAYRLVFCWVNVLFWFGCCSVENYEDWYMIDAWLDEKWVPDTCCLPANYDVGCGKLRNSALYNQDATTKYTAGFCSGCMLIGVVGLMIAFIQLYGLISSMLLFCTVKHKRTSRTYKSYS</sequence>
<evidence type="ECO:0000256" key="2">
    <source>
        <dbReference type="ARBA" id="ARBA00022692"/>
    </source>
</evidence>
<keyword evidence="4 5" id="KW-0472">Membrane</keyword>
<keyword evidence="3 5" id="KW-1133">Transmembrane helix</keyword>
<keyword evidence="2 5" id="KW-0812">Transmembrane</keyword>
<feature type="transmembrane region" description="Helical" evidence="5">
    <location>
        <begin position="86"/>
        <end position="113"/>
    </location>
</feature>
<evidence type="ECO:0000256" key="4">
    <source>
        <dbReference type="ARBA" id="ARBA00023136"/>
    </source>
</evidence>
<dbReference type="Pfam" id="PF00335">
    <property type="entry name" value="Tetraspanin"/>
    <property type="match status" value="1"/>
</dbReference>
<dbReference type="Proteomes" id="UP001162162">
    <property type="component" value="Unassembled WGS sequence"/>
</dbReference>
<proteinExistence type="predicted"/>
<dbReference type="InterPro" id="IPR008952">
    <property type="entry name" value="Tetraspanin_EC2_sf"/>
</dbReference>
<dbReference type="EMBL" id="JAPWTK010000079">
    <property type="protein sequence ID" value="KAJ8951767.1"/>
    <property type="molecule type" value="Genomic_DNA"/>
</dbReference>
<comment type="subcellular location">
    <subcellularLocation>
        <location evidence="1">Membrane</location>
        <topology evidence="1">Multi-pass membrane protein</topology>
    </subcellularLocation>
</comment>
<evidence type="ECO:0000313" key="7">
    <source>
        <dbReference type="Proteomes" id="UP001162162"/>
    </source>
</evidence>
<evidence type="ECO:0000313" key="6">
    <source>
        <dbReference type="EMBL" id="KAJ8951767.1"/>
    </source>
</evidence>
<evidence type="ECO:0000256" key="5">
    <source>
        <dbReference type="SAM" id="Phobius"/>
    </source>
</evidence>
<evidence type="ECO:0000256" key="3">
    <source>
        <dbReference type="ARBA" id="ARBA00022989"/>
    </source>
</evidence>
<dbReference type="Gene3D" id="1.10.1450.10">
    <property type="entry name" value="Tetraspanin"/>
    <property type="match status" value="1"/>
</dbReference>
<dbReference type="PROSITE" id="PS51257">
    <property type="entry name" value="PROKAR_LIPOPROTEIN"/>
    <property type="match status" value="1"/>
</dbReference>
<evidence type="ECO:0000256" key="1">
    <source>
        <dbReference type="ARBA" id="ARBA00004141"/>
    </source>
</evidence>
<comment type="caution">
    <text evidence="6">The sequence shown here is derived from an EMBL/GenBank/DDBJ whole genome shotgun (WGS) entry which is preliminary data.</text>
</comment>
<name>A0AAV8YKV7_9CUCU</name>
<accession>A0AAV8YKV7</accession>
<dbReference type="AlphaFoldDB" id="A0AAV8YKV7"/>
<keyword evidence="7" id="KW-1185">Reference proteome</keyword>
<organism evidence="6 7">
    <name type="scientific">Aromia moschata</name>
    <dbReference type="NCBI Taxonomy" id="1265417"/>
    <lineage>
        <taxon>Eukaryota</taxon>
        <taxon>Metazoa</taxon>
        <taxon>Ecdysozoa</taxon>
        <taxon>Arthropoda</taxon>
        <taxon>Hexapoda</taxon>
        <taxon>Insecta</taxon>
        <taxon>Pterygota</taxon>
        <taxon>Neoptera</taxon>
        <taxon>Endopterygota</taxon>
        <taxon>Coleoptera</taxon>
        <taxon>Polyphaga</taxon>
        <taxon>Cucujiformia</taxon>
        <taxon>Chrysomeloidea</taxon>
        <taxon>Cerambycidae</taxon>
        <taxon>Cerambycinae</taxon>
        <taxon>Callichromatini</taxon>
        <taxon>Aromia</taxon>
    </lineage>
</organism>
<dbReference type="InterPro" id="IPR018499">
    <property type="entry name" value="Tetraspanin/Peripherin"/>
</dbReference>
<gene>
    <name evidence="6" type="ORF">NQ318_012618</name>
</gene>